<protein>
    <submittedName>
        <fullName evidence="1">Heme oxygenase</fullName>
    </submittedName>
</protein>
<dbReference type="Pfam" id="PF01126">
    <property type="entry name" value="Heme_oxygenase"/>
    <property type="match status" value="2"/>
</dbReference>
<dbReference type="InterPro" id="IPR016053">
    <property type="entry name" value="Haem_Oase-like"/>
</dbReference>
<dbReference type="AlphaFoldDB" id="A0A1H5N357"/>
<reference evidence="1 2" key="1">
    <citation type="submission" date="2016-10" db="EMBL/GenBank/DDBJ databases">
        <authorList>
            <person name="de Groot N.N."/>
        </authorList>
    </citation>
    <scope>NUCLEOTIDE SEQUENCE [LARGE SCALE GENOMIC DNA]</scope>
    <source>
        <strain evidence="1 2">DSM 23553</strain>
    </source>
</reference>
<name>A0A1H5N357_9FLAO</name>
<dbReference type="SUPFAM" id="SSF48613">
    <property type="entry name" value="Heme oxygenase-like"/>
    <property type="match status" value="1"/>
</dbReference>
<sequence length="185" mass="21522">MKTERLKEATKDLHQQVEEENLARFIMDHSMDVETYKLLLLQNFLAYQKTENAIAPFIKGYQGQKHKQLQKDLEQLKISKFAPEFEFSCNSRAEAFGAAYVVEGSALGGMVLARNIKKCAGLSSIEKHHFFNGDKDSLKAWNDFKNELSQQDFSEKEQEEALEKAKDTFRFFREVFRMERTVLHS</sequence>
<dbReference type="GO" id="GO:0006788">
    <property type="term" value="P:heme oxidation"/>
    <property type="evidence" value="ECO:0007669"/>
    <property type="project" value="InterPro"/>
</dbReference>
<keyword evidence="2" id="KW-1185">Reference proteome</keyword>
<dbReference type="Gene3D" id="1.20.910.10">
    <property type="entry name" value="Heme oxygenase-like"/>
    <property type="match status" value="1"/>
</dbReference>
<dbReference type="InterPro" id="IPR016084">
    <property type="entry name" value="Haem_Oase-like_multi-hlx"/>
</dbReference>
<dbReference type="STRING" id="390640.SAMN04488034_103255"/>
<proteinExistence type="predicted"/>
<dbReference type="GO" id="GO:0004392">
    <property type="term" value="F:heme oxygenase (decyclizing) activity"/>
    <property type="evidence" value="ECO:0007669"/>
    <property type="project" value="InterPro"/>
</dbReference>
<evidence type="ECO:0000313" key="1">
    <source>
        <dbReference type="EMBL" id="SEE95311.1"/>
    </source>
</evidence>
<dbReference type="RefSeq" id="WP_093113192.1">
    <property type="nucleotide sequence ID" value="NZ_FNGG01000003.1"/>
</dbReference>
<accession>A0A1H5N357</accession>
<organism evidence="1 2">
    <name type="scientific">Salinimicrobium catena</name>
    <dbReference type="NCBI Taxonomy" id="390640"/>
    <lineage>
        <taxon>Bacteria</taxon>
        <taxon>Pseudomonadati</taxon>
        <taxon>Bacteroidota</taxon>
        <taxon>Flavobacteriia</taxon>
        <taxon>Flavobacteriales</taxon>
        <taxon>Flavobacteriaceae</taxon>
        <taxon>Salinimicrobium</taxon>
    </lineage>
</organism>
<gene>
    <name evidence="1" type="ORF">SAMN04488034_103255</name>
</gene>
<dbReference type="CDD" id="cd19166">
    <property type="entry name" value="HemeO-bac"/>
    <property type="match status" value="1"/>
</dbReference>
<evidence type="ECO:0000313" key="2">
    <source>
        <dbReference type="Proteomes" id="UP000199448"/>
    </source>
</evidence>
<dbReference type="EMBL" id="FNUG01000003">
    <property type="protein sequence ID" value="SEE95311.1"/>
    <property type="molecule type" value="Genomic_DNA"/>
</dbReference>
<dbReference type="OrthoDB" id="114943at2"/>
<dbReference type="Proteomes" id="UP000199448">
    <property type="component" value="Unassembled WGS sequence"/>
</dbReference>